<dbReference type="EMBL" id="NKQK01000009">
    <property type="protein sequence ID" value="PSS21233.1"/>
    <property type="molecule type" value="Genomic_DNA"/>
</dbReference>
<protein>
    <submittedName>
        <fullName evidence="3">Serine/arginine-rich SC35-like splicing factor</fullName>
    </submittedName>
</protein>
<dbReference type="AlphaFoldDB" id="A0A2R6R5G5"/>
<feature type="compositionally biased region" description="Basic and acidic residues" evidence="1">
    <location>
        <begin position="125"/>
        <end position="146"/>
    </location>
</feature>
<feature type="compositionally biased region" description="Polar residues" evidence="1">
    <location>
        <begin position="113"/>
        <end position="124"/>
    </location>
</feature>
<feature type="region of interest" description="Disordered" evidence="1">
    <location>
        <begin position="62"/>
        <end position="156"/>
    </location>
</feature>
<dbReference type="PANTHER" id="PTHR33223:SF10">
    <property type="entry name" value="AMINOTRANSFERASE-LIKE PLANT MOBILE DOMAIN-CONTAINING PROTEIN"/>
    <property type="match status" value="1"/>
</dbReference>
<gene>
    <name evidence="3" type="ORF">CEY00_Acc10277</name>
</gene>
<dbReference type="Gramene" id="PSS21233">
    <property type="protein sequence ID" value="PSS21233"/>
    <property type="gene ID" value="CEY00_Acc10277"/>
</dbReference>
<keyword evidence="4" id="KW-1185">Reference proteome</keyword>
<proteinExistence type="predicted"/>
<dbReference type="InterPro" id="IPR005162">
    <property type="entry name" value="Retrotrans_gag_dom"/>
</dbReference>
<comment type="caution">
    <text evidence="3">The sequence shown here is derived from an EMBL/GenBank/DDBJ whole genome shotgun (WGS) entry which is preliminary data.</text>
</comment>
<dbReference type="Proteomes" id="UP000241394">
    <property type="component" value="Chromosome LG9"/>
</dbReference>
<accession>A0A2R6R5G5</accession>
<feature type="compositionally biased region" description="Basic residues" evidence="1">
    <location>
        <begin position="96"/>
        <end position="109"/>
    </location>
</feature>
<feature type="domain" description="Retrotransposon gag" evidence="2">
    <location>
        <begin position="241"/>
        <end position="330"/>
    </location>
</feature>
<dbReference type="OrthoDB" id="1752139at2759"/>
<dbReference type="PANTHER" id="PTHR33223">
    <property type="entry name" value="CCHC-TYPE DOMAIN-CONTAINING PROTEIN"/>
    <property type="match status" value="1"/>
</dbReference>
<organism evidence="3 4">
    <name type="scientific">Actinidia chinensis var. chinensis</name>
    <name type="common">Chinese soft-hair kiwi</name>
    <dbReference type="NCBI Taxonomy" id="1590841"/>
    <lineage>
        <taxon>Eukaryota</taxon>
        <taxon>Viridiplantae</taxon>
        <taxon>Streptophyta</taxon>
        <taxon>Embryophyta</taxon>
        <taxon>Tracheophyta</taxon>
        <taxon>Spermatophyta</taxon>
        <taxon>Magnoliopsida</taxon>
        <taxon>eudicotyledons</taxon>
        <taxon>Gunneridae</taxon>
        <taxon>Pentapetalae</taxon>
        <taxon>asterids</taxon>
        <taxon>Ericales</taxon>
        <taxon>Actinidiaceae</taxon>
        <taxon>Actinidia</taxon>
    </lineage>
</organism>
<dbReference type="Pfam" id="PF03732">
    <property type="entry name" value="Retrotrans_gag"/>
    <property type="match status" value="1"/>
</dbReference>
<sequence>MHMHSRWIPRPSASSPLNNRAHPMANTNQAPDLESLHHVAEQVRIMNENIAHLIQYLAITNPPPPATEPVPAGRSCRSRRSGDDESQSHQSTGQARNRRRRSPSVRSKRERSPTSLESRSSNRTPKVEGEEIRRHGRSPRLDDQAPKHRGRSTTQKIKDLDARIDAINIGTGALVIVEALIKQIEAPFTEKVMRTKVSSRFKLPTQLGVYKGKTDPMDHLDSYKNLMSLQGYSDEVMCKPFFATLNGSARSWFRKLSSGTIDSFGNLSRLFVANFMSYQVRKKYASYLFTIHQKKSESLKDYIKRFNQAVLEVKDPSDKVVIMAMMEGLRSGTLFDSLSKNVHATLSAL</sequence>
<evidence type="ECO:0000259" key="2">
    <source>
        <dbReference type="Pfam" id="PF03732"/>
    </source>
</evidence>
<name>A0A2R6R5G5_ACTCC</name>
<dbReference type="InParanoid" id="A0A2R6R5G5"/>
<reference evidence="3 4" key="1">
    <citation type="submission" date="2017-07" db="EMBL/GenBank/DDBJ databases">
        <title>An improved, manually edited Actinidia chinensis var. chinensis (kiwifruit) genome highlights the challenges associated with draft genomes and gene prediction in plants.</title>
        <authorList>
            <person name="Pilkington S."/>
            <person name="Crowhurst R."/>
            <person name="Hilario E."/>
            <person name="Nardozza S."/>
            <person name="Fraser L."/>
            <person name="Peng Y."/>
            <person name="Gunaseelan K."/>
            <person name="Simpson R."/>
            <person name="Tahir J."/>
            <person name="Deroles S."/>
            <person name="Templeton K."/>
            <person name="Luo Z."/>
            <person name="Davy M."/>
            <person name="Cheng C."/>
            <person name="Mcneilage M."/>
            <person name="Scaglione D."/>
            <person name="Liu Y."/>
            <person name="Zhang Q."/>
            <person name="Datson P."/>
            <person name="De Silva N."/>
            <person name="Gardiner S."/>
            <person name="Bassett H."/>
            <person name="Chagne D."/>
            <person name="Mccallum J."/>
            <person name="Dzierzon H."/>
            <person name="Deng C."/>
            <person name="Wang Y.-Y."/>
            <person name="Barron N."/>
            <person name="Manako K."/>
            <person name="Bowen J."/>
            <person name="Foster T."/>
            <person name="Erridge Z."/>
            <person name="Tiffin H."/>
            <person name="Waite C."/>
            <person name="Davies K."/>
            <person name="Grierson E."/>
            <person name="Laing W."/>
            <person name="Kirk R."/>
            <person name="Chen X."/>
            <person name="Wood M."/>
            <person name="Montefiori M."/>
            <person name="Brummell D."/>
            <person name="Schwinn K."/>
            <person name="Catanach A."/>
            <person name="Fullerton C."/>
            <person name="Li D."/>
            <person name="Meiyalaghan S."/>
            <person name="Nieuwenhuizen N."/>
            <person name="Read N."/>
            <person name="Prakash R."/>
            <person name="Hunter D."/>
            <person name="Zhang H."/>
            <person name="Mckenzie M."/>
            <person name="Knabel M."/>
            <person name="Harris A."/>
            <person name="Allan A."/>
            <person name="Chen A."/>
            <person name="Janssen B."/>
            <person name="Plunkett B."/>
            <person name="Dwamena C."/>
            <person name="Voogd C."/>
            <person name="Leif D."/>
            <person name="Lafferty D."/>
            <person name="Souleyre E."/>
            <person name="Varkonyi-Gasic E."/>
            <person name="Gambi F."/>
            <person name="Hanley J."/>
            <person name="Yao J.-L."/>
            <person name="Cheung J."/>
            <person name="David K."/>
            <person name="Warren B."/>
            <person name="Marsh K."/>
            <person name="Snowden K."/>
            <person name="Lin-Wang K."/>
            <person name="Brian L."/>
            <person name="Martinez-Sanchez M."/>
            <person name="Wang M."/>
            <person name="Ileperuma N."/>
            <person name="Macnee N."/>
            <person name="Campin R."/>
            <person name="Mcatee P."/>
            <person name="Drummond R."/>
            <person name="Espley R."/>
            <person name="Ireland H."/>
            <person name="Wu R."/>
            <person name="Atkinson R."/>
            <person name="Karunairetnam S."/>
            <person name="Bulley S."/>
            <person name="Chunkath S."/>
            <person name="Hanley Z."/>
            <person name="Storey R."/>
            <person name="Thrimawithana A."/>
            <person name="Thomson S."/>
            <person name="David C."/>
            <person name="Testolin R."/>
        </authorList>
    </citation>
    <scope>NUCLEOTIDE SEQUENCE [LARGE SCALE GENOMIC DNA]</scope>
    <source>
        <strain evidence="4">cv. Red5</strain>
        <tissue evidence="3">Young leaf</tissue>
    </source>
</reference>
<evidence type="ECO:0000256" key="1">
    <source>
        <dbReference type="SAM" id="MobiDB-lite"/>
    </source>
</evidence>
<evidence type="ECO:0000313" key="3">
    <source>
        <dbReference type="EMBL" id="PSS21233.1"/>
    </source>
</evidence>
<reference evidence="4" key="2">
    <citation type="journal article" date="2018" name="BMC Genomics">
        <title>A manually annotated Actinidia chinensis var. chinensis (kiwifruit) genome highlights the challenges associated with draft genomes and gene prediction in plants.</title>
        <authorList>
            <person name="Pilkington S.M."/>
            <person name="Crowhurst R."/>
            <person name="Hilario E."/>
            <person name="Nardozza S."/>
            <person name="Fraser L."/>
            <person name="Peng Y."/>
            <person name="Gunaseelan K."/>
            <person name="Simpson R."/>
            <person name="Tahir J."/>
            <person name="Deroles S.C."/>
            <person name="Templeton K."/>
            <person name="Luo Z."/>
            <person name="Davy M."/>
            <person name="Cheng C."/>
            <person name="McNeilage M."/>
            <person name="Scaglione D."/>
            <person name="Liu Y."/>
            <person name="Zhang Q."/>
            <person name="Datson P."/>
            <person name="De Silva N."/>
            <person name="Gardiner S.E."/>
            <person name="Bassett H."/>
            <person name="Chagne D."/>
            <person name="McCallum J."/>
            <person name="Dzierzon H."/>
            <person name="Deng C."/>
            <person name="Wang Y.Y."/>
            <person name="Barron L."/>
            <person name="Manako K."/>
            <person name="Bowen J."/>
            <person name="Foster T.M."/>
            <person name="Erridge Z.A."/>
            <person name="Tiffin H."/>
            <person name="Waite C.N."/>
            <person name="Davies K.M."/>
            <person name="Grierson E.P."/>
            <person name="Laing W.A."/>
            <person name="Kirk R."/>
            <person name="Chen X."/>
            <person name="Wood M."/>
            <person name="Montefiori M."/>
            <person name="Brummell D.A."/>
            <person name="Schwinn K.E."/>
            <person name="Catanach A."/>
            <person name="Fullerton C."/>
            <person name="Li D."/>
            <person name="Meiyalaghan S."/>
            <person name="Nieuwenhuizen N."/>
            <person name="Read N."/>
            <person name="Prakash R."/>
            <person name="Hunter D."/>
            <person name="Zhang H."/>
            <person name="McKenzie M."/>
            <person name="Knabel M."/>
            <person name="Harris A."/>
            <person name="Allan A.C."/>
            <person name="Gleave A."/>
            <person name="Chen A."/>
            <person name="Janssen B.J."/>
            <person name="Plunkett B."/>
            <person name="Ampomah-Dwamena C."/>
            <person name="Voogd C."/>
            <person name="Leif D."/>
            <person name="Lafferty D."/>
            <person name="Souleyre E.J.F."/>
            <person name="Varkonyi-Gasic E."/>
            <person name="Gambi F."/>
            <person name="Hanley J."/>
            <person name="Yao J.L."/>
            <person name="Cheung J."/>
            <person name="David K.M."/>
            <person name="Warren B."/>
            <person name="Marsh K."/>
            <person name="Snowden K.C."/>
            <person name="Lin-Wang K."/>
            <person name="Brian L."/>
            <person name="Martinez-Sanchez M."/>
            <person name="Wang M."/>
            <person name="Ileperuma N."/>
            <person name="Macnee N."/>
            <person name="Campin R."/>
            <person name="McAtee P."/>
            <person name="Drummond R.S.M."/>
            <person name="Espley R.V."/>
            <person name="Ireland H.S."/>
            <person name="Wu R."/>
            <person name="Atkinson R.G."/>
            <person name="Karunairetnam S."/>
            <person name="Bulley S."/>
            <person name="Chunkath S."/>
            <person name="Hanley Z."/>
            <person name="Storey R."/>
            <person name="Thrimawithana A.H."/>
            <person name="Thomson S."/>
            <person name="David C."/>
            <person name="Testolin R."/>
            <person name="Huang H."/>
            <person name="Hellens R.P."/>
            <person name="Schaffer R.J."/>
        </authorList>
    </citation>
    <scope>NUCLEOTIDE SEQUENCE [LARGE SCALE GENOMIC DNA]</scope>
    <source>
        <strain evidence="4">cv. Red5</strain>
    </source>
</reference>
<dbReference type="OMA" id="RIMNENI"/>
<evidence type="ECO:0000313" key="4">
    <source>
        <dbReference type="Proteomes" id="UP000241394"/>
    </source>
</evidence>
<feature type="region of interest" description="Disordered" evidence="1">
    <location>
        <begin position="1"/>
        <end position="28"/>
    </location>
</feature>